<keyword evidence="3" id="KW-1185">Reference proteome</keyword>
<dbReference type="InterPro" id="IPR007038">
    <property type="entry name" value="HupE_UreJ"/>
</dbReference>
<accession>A0ABT1U7D7</accession>
<organism evidence="2 3">
    <name type="scientific">Methylomonas rivi</name>
    <dbReference type="NCBI Taxonomy" id="2952226"/>
    <lineage>
        <taxon>Bacteria</taxon>
        <taxon>Pseudomonadati</taxon>
        <taxon>Pseudomonadota</taxon>
        <taxon>Gammaproteobacteria</taxon>
        <taxon>Methylococcales</taxon>
        <taxon>Methylococcaceae</taxon>
        <taxon>Methylomonas</taxon>
    </lineage>
</organism>
<dbReference type="RefSeq" id="WP_256615410.1">
    <property type="nucleotide sequence ID" value="NZ_JANIBK010000050.1"/>
</dbReference>
<comment type="caution">
    <text evidence="2">The sequence shown here is derived from an EMBL/GenBank/DDBJ whole genome shotgun (WGS) entry which is preliminary data.</text>
</comment>
<feature type="transmembrane region" description="Helical" evidence="1">
    <location>
        <begin position="147"/>
        <end position="168"/>
    </location>
</feature>
<sequence length="390" mass="41798">MAFLGMQFLDLDAIGWHRGFEHPLSGWDHLVTMLAVGIWAAQLRGQAIWMLPVSFVGVMSLGGLAGASGLSLPSVEGLILLSCAVFGVLITRRVRFGSKINVLIVAFFAFFHGFAHGQEISASASLISYTLGFMLATLLLHGTGILVAKLVVLAVGCLFSLMLSNVAIAAASKGSVLDGGAKIAAGDTVFASVGTRQNSYLSLPEHNRARSTGTLADNRAVSERQDSTGMAWQLPPPRFLAGWIGLARPQEPILSRLSFKRFFPDINQTPGIQLSSNGVGLTSPPLAIRHASAPRNVLNFHSVSIPNFEVPRLQSFFAKPAFGDTLKPAHITANADDTRPPVLLRLFSCATPIRRAFSDAQSRPAQPRRIPQTQALSACTRNIFITTTTT</sequence>
<dbReference type="EMBL" id="JANIBK010000050">
    <property type="protein sequence ID" value="MCQ8128976.1"/>
    <property type="molecule type" value="Genomic_DNA"/>
</dbReference>
<dbReference type="Proteomes" id="UP001524586">
    <property type="component" value="Unassembled WGS sequence"/>
</dbReference>
<name>A0ABT1U7D7_9GAMM</name>
<dbReference type="Pfam" id="PF04955">
    <property type="entry name" value="HupE_UreJ"/>
    <property type="match status" value="1"/>
</dbReference>
<evidence type="ECO:0000256" key="1">
    <source>
        <dbReference type="SAM" id="Phobius"/>
    </source>
</evidence>
<keyword evidence="1" id="KW-0812">Transmembrane</keyword>
<reference evidence="2 3" key="1">
    <citation type="submission" date="2022-07" db="EMBL/GenBank/DDBJ databases">
        <title>Methylomonas rivi sp. nov., Methylomonas rosea sp. nov., Methylomonas aureus sp. nov. and Methylomonas subterranea sp. nov., four novel methanotrophs isolated from a freshwater creek and the deep terrestrial subsurface.</title>
        <authorList>
            <person name="Abin C."/>
            <person name="Sankaranarayanan K."/>
            <person name="Garner C."/>
            <person name="Sindelar R."/>
            <person name="Kotary K."/>
            <person name="Garner R."/>
            <person name="Barclay S."/>
            <person name="Lawson P."/>
            <person name="Krumholz L."/>
        </authorList>
    </citation>
    <scope>NUCLEOTIDE SEQUENCE [LARGE SCALE GENOMIC DNA]</scope>
    <source>
        <strain evidence="2 3">WSC-6</strain>
    </source>
</reference>
<feature type="transmembrane region" description="Helical" evidence="1">
    <location>
        <begin position="71"/>
        <end position="89"/>
    </location>
</feature>
<feature type="transmembrane region" description="Helical" evidence="1">
    <location>
        <begin position="120"/>
        <end position="140"/>
    </location>
</feature>
<keyword evidence="1" id="KW-1133">Transmembrane helix</keyword>
<feature type="transmembrane region" description="Helical" evidence="1">
    <location>
        <begin position="96"/>
        <end position="114"/>
    </location>
</feature>
<protein>
    <submittedName>
        <fullName evidence="2">HupE/UreJ family protein</fullName>
    </submittedName>
</protein>
<keyword evidence="1" id="KW-0472">Membrane</keyword>
<evidence type="ECO:0000313" key="3">
    <source>
        <dbReference type="Proteomes" id="UP001524586"/>
    </source>
</evidence>
<proteinExistence type="predicted"/>
<gene>
    <name evidence="2" type="ORF">NP596_10960</name>
</gene>
<feature type="transmembrane region" description="Helical" evidence="1">
    <location>
        <begin position="48"/>
        <end position="65"/>
    </location>
</feature>
<evidence type="ECO:0000313" key="2">
    <source>
        <dbReference type="EMBL" id="MCQ8128976.1"/>
    </source>
</evidence>